<dbReference type="Pfam" id="PF01370">
    <property type="entry name" value="Epimerase"/>
    <property type="match status" value="1"/>
</dbReference>
<reference evidence="3" key="1">
    <citation type="journal article" date="2019" name="Int. J. Syst. Evol. Microbiol.">
        <title>The Global Catalogue of Microorganisms (GCM) 10K type strain sequencing project: providing services to taxonomists for standard genome sequencing and annotation.</title>
        <authorList>
            <consortium name="The Broad Institute Genomics Platform"/>
            <consortium name="The Broad Institute Genome Sequencing Center for Infectious Disease"/>
            <person name="Wu L."/>
            <person name="Ma J."/>
        </authorList>
    </citation>
    <scope>NUCLEOTIDE SEQUENCE [LARGE SCALE GENOMIC DNA]</scope>
    <source>
        <strain evidence="3">YIM 94188</strain>
    </source>
</reference>
<protein>
    <submittedName>
        <fullName evidence="2">NAD-dependent epimerase/dehydratase family protein</fullName>
    </submittedName>
</protein>
<dbReference type="RefSeq" id="WP_136432996.1">
    <property type="nucleotide sequence ID" value="NZ_JBHSNS010000008.1"/>
</dbReference>
<dbReference type="PANTHER" id="PTHR48079">
    <property type="entry name" value="PROTEIN YEEZ"/>
    <property type="match status" value="1"/>
</dbReference>
<dbReference type="InterPro" id="IPR001509">
    <property type="entry name" value="Epimerase_deHydtase"/>
</dbReference>
<name>A0ABW0ZJT2_9ACTN</name>
<evidence type="ECO:0000313" key="3">
    <source>
        <dbReference type="Proteomes" id="UP001596072"/>
    </source>
</evidence>
<dbReference type="SUPFAM" id="SSF51735">
    <property type="entry name" value="NAD(P)-binding Rossmann-fold domains"/>
    <property type="match status" value="1"/>
</dbReference>
<proteinExistence type="predicted"/>
<dbReference type="PANTHER" id="PTHR48079:SF6">
    <property type="entry name" value="NAD(P)-BINDING DOMAIN-CONTAINING PROTEIN-RELATED"/>
    <property type="match status" value="1"/>
</dbReference>
<accession>A0ABW0ZJT2</accession>
<sequence length="325" mass="34480">MRLLVLGGTVFLSREIAAQALRRGHEVVCACRGESGGVPEGATLLRWDRGQSAPDELTTGSFDAVVDVSRVPSHVRRGLDAVSDAHWVFVSTISVYADDADPGGPGVGVLHEPSADDVDLRVSPAAYGPMKVACEELVLSRAASATVVRPGLIVGPGDPSGRFTYWADRFTRDGEVLAPGDPAAVVQVIDVRDLAAWIVTLAEDRRVGVLDGVGQPMSFADLLRACAPSASLTWVDQEFLGDHGVEPWTGPDSLPVWLPRPAYDGMLAHSPQPALDAGLVLRPVGETCRDTQAWLRADPAARITGITAEREQELIGAWGRRGGVS</sequence>
<dbReference type="Gene3D" id="3.40.50.720">
    <property type="entry name" value="NAD(P)-binding Rossmann-like Domain"/>
    <property type="match status" value="1"/>
</dbReference>
<comment type="caution">
    <text evidence="2">The sequence shown here is derived from an EMBL/GenBank/DDBJ whole genome shotgun (WGS) entry which is preliminary data.</text>
</comment>
<keyword evidence="3" id="KW-1185">Reference proteome</keyword>
<dbReference type="Proteomes" id="UP001596072">
    <property type="component" value="Unassembled WGS sequence"/>
</dbReference>
<dbReference type="InterPro" id="IPR051783">
    <property type="entry name" value="NAD(P)-dependent_oxidoreduct"/>
</dbReference>
<dbReference type="EMBL" id="JBHSNS010000008">
    <property type="protein sequence ID" value="MFC5730328.1"/>
    <property type="molecule type" value="Genomic_DNA"/>
</dbReference>
<evidence type="ECO:0000313" key="2">
    <source>
        <dbReference type="EMBL" id="MFC5730328.1"/>
    </source>
</evidence>
<gene>
    <name evidence="2" type="ORF">ACFPQB_15500</name>
</gene>
<dbReference type="InterPro" id="IPR036291">
    <property type="entry name" value="NAD(P)-bd_dom_sf"/>
</dbReference>
<feature type="domain" description="NAD-dependent epimerase/dehydratase" evidence="1">
    <location>
        <begin position="86"/>
        <end position="205"/>
    </location>
</feature>
<evidence type="ECO:0000259" key="1">
    <source>
        <dbReference type="Pfam" id="PF01370"/>
    </source>
</evidence>
<organism evidence="2 3">
    <name type="scientific">Nocardioides vastitatis</name>
    <dbReference type="NCBI Taxonomy" id="2568655"/>
    <lineage>
        <taxon>Bacteria</taxon>
        <taxon>Bacillati</taxon>
        <taxon>Actinomycetota</taxon>
        <taxon>Actinomycetes</taxon>
        <taxon>Propionibacteriales</taxon>
        <taxon>Nocardioidaceae</taxon>
        <taxon>Nocardioides</taxon>
    </lineage>
</organism>